<accession>A0ACC6U141</accession>
<name>A0ACC6U141_9BURK</name>
<proteinExistence type="predicted"/>
<protein>
    <submittedName>
        <fullName evidence="1">Uncharacterized protein</fullName>
    </submittedName>
</protein>
<dbReference type="EMBL" id="JBFRCH010000007">
    <property type="protein sequence ID" value="MEX3933304.1"/>
    <property type="molecule type" value="Genomic_DNA"/>
</dbReference>
<dbReference type="Proteomes" id="UP001558850">
    <property type="component" value="Unassembled WGS sequence"/>
</dbReference>
<keyword evidence="2" id="KW-1185">Reference proteome</keyword>
<reference evidence="1" key="1">
    <citation type="submission" date="2024-07" db="EMBL/GenBank/DDBJ databases">
        <title>A survey of Mimosa microsymbionts across Brazilian biomes reveals a high diversity of Paraburkholderia nodulating endemic species, but also that Cupriavidus is common as a symbiont of widespread species.</title>
        <authorList>
            <person name="Rouws L."/>
            <person name="Barauna A."/>
            <person name="Beukes C."/>
            <person name="Rouws J.R.C."/>
            <person name="De Faria S.M."/>
            <person name="Gross E."/>
            <person name="Bueno Dos Reis Junior F."/>
            <person name="Simon M.F."/>
            <person name="Maluk M."/>
            <person name="Odee D.W."/>
            <person name="Kenicer G."/>
            <person name="Young J.P.W."/>
            <person name="Reis V.M."/>
            <person name="Zilli J."/>
            <person name="James E.K."/>
        </authorList>
    </citation>
    <scope>NUCLEOTIDE SEQUENCE</scope>
    <source>
        <strain evidence="1">EG181B</strain>
    </source>
</reference>
<organism evidence="1 2">
    <name type="scientific">Paraburkholderia phymatum</name>
    <dbReference type="NCBI Taxonomy" id="148447"/>
    <lineage>
        <taxon>Bacteria</taxon>
        <taxon>Pseudomonadati</taxon>
        <taxon>Pseudomonadota</taxon>
        <taxon>Betaproteobacteria</taxon>
        <taxon>Burkholderiales</taxon>
        <taxon>Burkholderiaceae</taxon>
        <taxon>Paraburkholderia</taxon>
    </lineage>
</organism>
<sequence length="190" mass="21354">MFTRVWIEEEDERLKRVWGEKGSLKILAAKHFPGRTGKGIADRARRIGLPTKRGNLGHGQVSYCAMQMRKAIEENGPLTCYELESAAGVKMARAQEIVREWLENGECHVVDWRRRSSDGQWSAAYALGNGENIPKPARKSIASVKRDWYARRHGKKRTPNPFAAAAGLVTIPQGQQGRVINNCWDDQEAA</sequence>
<evidence type="ECO:0000313" key="1">
    <source>
        <dbReference type="EMBL" id="MEX3933304.1"/>
    </source>
</evidence>
<gene>
    <name evidence="1" type="ORF">AB4Y32_16125</name>
</gene>
<comment type="caution">
    <text evidence="1">The sequence shown here is derived from an EMBL/GenBank/DDBJ whole genome shotgun (WGS) entry which is preliminary data.</text>
</comment>
<evidence type="ECO:0000313" key="2">
    <source>
        <dbReference type="Proteomes" id="UP001558850"/>
    </source>
</evidence>